<organism evidence="2 3">
    <name type="scientific">Ensete ventricosum</name>
    <name type="common">Abyssinian banana</name>
    <name type="synonym">Musa ensete</name>
    <dbReference type="NCBI Taxonomy" id="4639"/>
    <lineage>
        <taxon>Eukaryota</taxon>
        <taxon>Viridiplantae</taxon>
        <taxon>Streptophyta</taxon>
        <taxon>Embryophyta</taxon>
        <taxon>Tracheophyta</taxon>
        <taxon>Spermatophyta</taxon>
        <taxon>Magnoliopsida</taxon>
        <taxon>Liliopsida</taxon>
        <taxon>Zingiberales</taxon>
        <taxon>Musaceae</taxon>
        <taxon>Ensete</taxon>
    </lineage>
</organism>
<proteinExistence type="predicted"/>
<gene>
    <name evidence="2" type="ORF">B296_00031993</name>
</gene>
<evidence type="ECO:0000256" key="1">
    <source>
        <dbReference type="SAM" id="SignalP"/>
    </source>
</evidence>
<keyword evidence="1" id="KW-0732">Signal</keyword>
<dbReference type="AlphaFoldDB" id="A0A426XKY3"/>
<name>A0A426XKY3_ENSVE</name>
<dbReference type="EMBL" id="AMZH03019641">
    <property type="protein sequence ID" value="RRT40100.1"/>
    <property type="molecule type" value="Genomic_DNA"/>
</dbReference>
<evidence type="ECO:0008006" key="4">
    <source>
        <dbReference type="Google" id="ProtNLM"/>
    </source>
</evidence>
<reference evidence="2 3" key="1">
    <citation type="journal article" date="2014" name="Agronomy (Basel)">
        <title>A Draft Genome Sequence for Ensete ventricosum, the Drought-Tolerant Tree Against Hunger.</title>
        <authorList>
            <person name="Harrison J."/>
            <person name="Moore K.A."/>
            <person name="Paszkiewicz K."/>
            <person name="Jones T."/>
            <person name="Grant M."/>
            <person name="Ambacheew D."/>
            <person name="Muzemil S."/>
            <person name="Studholme D.J."/>
        </authorList>
    </citation>
    <scope>NUCLEOTIDE SEQUENCE [LARGE SCALE GENOMIC DNA]</scope>
</reference>
<feature type="signal peptide" evidence="1">
    <location>
        <begin position="1"/>
        <end position="21"/>
    </location>
</feature>
<feature type="chain" id="PRO_5019060601" description="Secreted protein" evidence="1">
    <location>
        <begin position="22"/>
        <end position="118"/>
    </location>
</feature>
<evidence type="ECO:0000313" key="3">
    <source>
        <dbReference type="Proteomes" id="UP000287651"/>
    </source>
</evidence>
<evidence type="ECO:0000313" key="2">
    <source>
        <dbReference type="EMBL" id="RRT40100.1"/>
    </source>
</evidence>
<sequence length="118" mass="13096">MALFAVLWSHAAAALAPSCLGTVLGGVRRGPRRDRQAHPWHLNVHRRGCDPGRIRSLRFHATSSAAAVSRGSGRRPTRGQIPPLPCYVLRRGRLPRLGPPPHLRHRTRWQLPARTGAF</sequence>
<dbReference type="Proteomes" id="UP000287651">
    <property type="component" value="Unassembled WGS sequence"/>
</dbReference>
<accession>A0A426XKY3</accession>
<comment type="caution">
    <text evidence="2">The sequence shown here is derived from an EMBL/GenBank/DDBJ whole genome shotgun (WGS) entry which is preliminary data.</text>
</comment>
<protein>
    <recommendedName>
        <fullName evidence="4">Secreted protein</fullName>
    </recommendedName>
</protein>